<evidence type="ECO:0000313" key="1">
    <source>
        <dbReference type="EMBL" id="AQS59744.1"/>
    </source>
</evidence>
<protein>
    <submittedName>
        <fullName evidence="1">Bacillithiol biosynthesis deacetylase BshB1</fullName>
    </submittedName>
</protein>
<proteinExistence type="predicted"/>
<dbReference type="EMBL" id="CP019698">
    <property type="protein sequence ID" value="AQS59744.1"/>
    <property type="molecule type" value="Genomic_DNA"/>
</dbReference>
<dbReference type="InterPro" id="IPR024078">
    <property type="entry name" value="LmbE-like_dom_sf"/>
</dbReference>
<sequence>MVKIICKVDILAIGAHPDDVEVGAGGLMAKFNQLGLKTAIIDLTAGELASNGTPALRSQEAQQAAQILGVVWRSCLGLPDRALAASRANINALVQMIRESQPQLILCPYWEDRHPDHVRAAQLIEEAWFDAGLAKIATQGQPHRPPNLWYYYLSRAGEPKFIIDVGEYYEIKRAAMLAHLSQFGKLAGSKETFLNCGPGSLLSLVESRDRYFGSLIGCSFGEGFTTRTPLAINNPSALLGVLK</sequence>
<dbReference type="PANTHER" id="PTHR12993:SF30">
    <property type="entry name" value="N-ACETYL-ALPHA-D-GLUCOSAMINYL L-MALATE DEACETYLASE 1"/>
    <property type="match status" value="1"/>
</dbReference>
<keyword evidence="2" id="KW-1185">Reference proteome</keyword>
<dbReference type="Proteomes" id="UP000189464">
    <property type="component" value="Chromosome"/>
</dbReference>
<dbReference type="GO" id="GO:0019213">
    <property type="term" value="F:deacetylase activity"/>
    <property type="evidence" value="ECO:0007669"/>
    <property type="project" value="InterPro"/>
</dbReference>
<dbReference type="KEGG" id="dfg:B0537_12055"/>
<dbReference type="STRING" id="1833852.B0537_12055"/>
<accession>A0A1S6IY80</accession>
<gene>
    <name evidence="1" type="ORF">B0537_12055</name>
</gene>
<organism evidence="1 2">
    <name type="scientific">Desulforamulus ferrireducens</name>
    <dbReference type="NCBI Taxonomy" id="1833852"/>
    <lineage>
        <taxon>Bacteria</taxon>
        <taxon>Bacillati</taxon>
        <taxon>Bacillota</taxon>
        <taxon>Clostridia</taxon>
        <taxon>Eubacteriales</taxon>
        <taxon>Peptococcaceae</taxon>
        <taxon>Desulforamulus</taxon>
    </lineage>
</organism>
<dbReference type="AlphaFoldDB" id="A0A1S6IY80"/>
<evidence type="ECO:0000313" key="2">
    <source>
        <dbReference type="Proteomes" id="UP000189464"/>
    </source>
</evidence>
<reference evidence="1 2" key="1">
    <citation type="journal article" date="2016" name="Int. J. Syst. Evol. Microbiol.">
        <title>Desulfotomaculum ferrireducens sp. nov., a moderately thermophilic sulfate-reducing and dissimilatory Fe(III)-reducing bacterium isolated from compost.</title>
        <authorList>
            <person name="Yang G."/>
            <person name="Guo J."/>
            <person name="Zhuang L."/>
            <person name="Yuan Y."/>
            <person name="Zhou S."/>
        </authorList>
    </citation>
    <scope>NUCLEOTIDE SEQUENCE [LARGE SCALE GENOMIC DNA]</scope>
    <source>
        <strain evidence="1 2">GSS09</strain>
    </source>
</reference>
<dbReference type="RefSeq" id="WP_077714790.1">
    <property type="nucleotide sequence ID" value="NZ_CP019698.1"/>
</dbReference>
<dbReference type="GO" id="GO:0071793">
    <property type="term" value="P:bacillithiol biosynthetic process"/>
    <property type="evidence" value="ECO:0007669"/>
    <property type="project" value="InterPro"/>
</dbReference>
<name>A0A1S6IY80_9FIRM</name>
<dbReference type="SUPFAM" id="SSF102588">
    <property type="entry name" value="LmbE-like"/>
    <property type="match status" value="1"/>
</dbReference>
<dbReference type="NCBIfam" id="TIGR04001">
    <property type="entry name" value="thiol_BshB1"/>
    <property type="match status" value="1"/>
</dbReference>
<dbReference type="InterPro" id="IPR003737">
    <property type="entry name" value="GlcNAc_PI_deacetylase-related"/>
</dbReference>
<dbReference type="Pfam" id="PF02585">
    <property type="entry name" value="PIG-L"/>
    <property type="match status" value="1"/>
</dbReference>
<dbReference type="GO" id="GO:0016811">
    <property type="term" value="F:hydrolase activity, acting on carbon-nitrogen (but not peptide) bonds, in linear amides"/>
    <property type="evidence" value="ECO:0007669"/>
    <property type="project" value="TreeGrafter"/>
</dbReference>
<dbReference type="InterPro" id="IPR023842">
    <property type="entry name" value="Bacillithiol_biosynth_BshB1"/>
</dbReference>
<dbReference type="Gene3D" id="3.40.50.10320">
    <property type="entry name" value="LmbE-like"/>
    <property type="match status" value="1"/>
</dbReference>
<dbReference type="PANTHER" id="PTHR12993">
    <property type="entry name" value="N-ACETYLGLUCOSAMINYL-PHOSPHATIDYLINOSITOL DE-N-ACETYLASE-RELATED"/>
    <property type="match status" value="1"/>
</dbReference>
<dbReference type="OrthoDB" id="9815144at2"/>